<dbReference type="OrthoDB" id="951057at2"/>
<evidence type="ECO:0000313" key="1">
    <source>
        <dbReference type="EMBL" id="PRY47110.1"/>
    </source>
</evidence>
<name>A0A2T0TN21_9BACT</name>
<sequence>MLKKLTLPVPRYLKKFIEGEFDGQEGVVHIEKWNEIGRMIHLASRSIPFPIVPEKPSGTTLVLTYYCREKAYEMPPEKYPDFVRQLDEIFRRTLISEVRSVHHLCGGDYSQYIRSFLTRYDITPDIELEWETIRKIYRDYLNRVEKKNRKNFSLKSPAIAPIVRV</sequence>
<comment type="caution">
    <text evidence="1">The sequence shown here is derived from an EMBL/GenBank/DDBJ whole genome shotgun (WGS) entry which is preliminary data.</text>
</comment>
<dbReference type="RefSeq" id="WP_106135866.1">
    <property type="nucleotide sequence ID" value="NZ_PVTE01000001.1"/>
</dbReference>
<dbReference type="Proteomes" id="UP000238375">
    <property type="component" value="Unassembled WGS sequence"/>
</dbReference>
<reference evidence="1 2" key="1">
    <citation type="submission" date="2018-03" db="EMBL/GenBank/DDBJ databases">
        <title>Genomic Encyclopedia of Archaeal and Bacterial Type Strains, Phase II (KMG-II): from individual species to whole genera.</title>
        <authorList>
            <person name="Goeker M."/>
        </authorList>
    </citation>
    <scope>NUCLEOTIDE SEQUENCE [LARGE SCALE GENOMIC DNA]</scope>
    <source>
        <strain evidence="1 2">DSM 28354</strain>
    </source>
</reference>
<dbReference type="EMBL" id="PVTE01000001">
    <property type="protein sequence ID" value="PRY47110.1"/>
    <property type="molecule type" value="Genomic_DNA"/>
</dbReference>
<accession>A0A2T0TN21</accession>
<protein>
    <submittedName>
        <fullName evidence="1">Uncharacterized protein</fullName>
    </submittedName>
</protein>
<dbReference type="AlphaFoldDB" id="A0A2T0TN21"/>
<keyword evidence="2" id="KW-1185">Reference proteome</keyword>
<evidence type="ECO:0000313" key="2">
    <source>
        <dbReference type="Proteomes" id="UP000238375"/>
    </source>
</evidence>
<gene>
    <name evidence="1" type="ORF">CLV58_101176</name>
</gene>
<proteinExistence type="predicted"/>
<organism evidence="1 2">
    <name type="scientific">Spirosoma oryzae</name>
    <dbReference type="NCBI Taxonomy" id="1469603"/>
    <lineage>
        <taxon>Bacteria</taxon>
        <taxon>Pseudomonadati</taxon>
        <taxon>Bacteroidota</taxon>
        <taxon>Cytophagia</taxon>
        <taxon>Cytophagales</taxon>
        <taxon>Cytophagaceae</taxon>
        <taxon>Spirosoma</taxon>
    </lineage>
</organism>